<dbReference type="PANTHER" id="PTHR30151">
    <property type="entry name" value="ALKANE SULFONATE ABC TRANSPORTER-RELATED, MEMBRANE SUBUNIT"/>
    <property type="match status" value="1"/>
</dbReference>
<dbReference type="InterPro" id="IPR035906">
    <property type="entry name" value="MetI-like_sf"/>
</dbReference>
<feature type="transmembrane region" description="Helical" evidence="7">
    <location>
        <begin position="35"/>
        <end position="55"/>
    </location>
</feature>
<feature type="transmembrane region" description="Helical" evidence="7">
    <location>
        <begin position="215"/>
        <end position="239"/>
    </location>
</feature>
<gene>
    <name evidence="9" type="ORF">Amac_001310</name>
</gene>
<evidence type="ECO:0000256" key="6">
    <source>
        <dbReference type="ARBA" id="ARBA00023136"/>
    </source>
</evidence>
<evidence type="ECO:0000256" key="7">
    <source>
        <dbReference type="RuleBase" id="RU363032"/>
    </source>
</evidence>
<dbReference type="OrthoDB" id="7274389at2"/>
<dbReference type="CDD" id="cd06261">
    <property type="entry name" value="TM_PBP2"/>
    <property type="match status" value="1"/>
</dbReference>
<protein>
    <submittedName>
        <fullName evidence="9">ABC transporter permease</fullName>
    </submittedName>
</protein>
<evidence type="ECO:0000256" key="3">
    <source>
        <dbReference type="ARBA" id="ARBA00022475"/>
    </source>
</evidence>
<evidence type="ECO:0000313" key="9">
    <source>
        <dbReference type="EMBL" id="GES06536.1"/>
    </source>
</evidence>
<evidence type="ECO:0000256" key="2">
    <source>
        <dbReference type="ARBA" id="ARBA00022448"/>
    </source>
</evidence>
<evidence type="ECO:0000313" key="10">
    <source>
        <dbReference type="Proteomes" id="UP000331127"/>
    </source>
</evidence>
<dbReference type="GO" id="GO:0005886">
    <property type="term" value="C:plasma membrane"/>
    <property type="evidence" value="ECO:0007669"/>
    <property type="project" value="UniProtKB-SubCell"/>
</dbReference>
<keyword evidence="5 7" id="KW-1133">Transmembrane helix</keyword>
<feature type="transmembrane region" description="Helical" evidence="7">
    <location>
        <begin position="137"/>
        <end position="157"/>
    </location>
</feature>
<name>A0A5M3WCG1_9ACTN</name>
<organism evidence="9 10">
    <name type="scientific">Acrocarpospora macrocephala</name>
    <dbReference type="NCBI Taxonomy" id="150177"/>
    <lineage>
        <taxon>Bacteria</taxon>
        <taxon>Bacillati</taxon>
        <taxon>Actinomycetota</taxon>
        <taxon>Actinomycetes</taxon>
        <taxon>Streptosporangiales</taxon>
        <taxon>Streptosporangiaceae</taxon>
        <taxon>Acrocarpospora</taxon>
    </lineage>
</organism>
<evidence type="ECO:0000259" key="8">
    <source>
        <dbReference type="PROSITE" id="PS50928"/>
    </source>
</evidence>
<dbReference type="GO" id="GO:0055085">
    <property type="term" value="P:transmembrane transport"/>
    <property type="evidence" value="ECO:0007669"/>
    <property type="project" value="InterPro"/>
</dbReference>
<comment type="subcellular location">
    <subcellularLocation>
        <location evidence="1 7">Cell membrane</location>
        <topology evidence="1 7">Multi-pass membrane protein</topology>
    </subcellularLocation>
</comment>
<comment type="caution">
    <text evidence="9">The sequence shown here is derived from an EMBL/GenBank/DDBJ whole genome shotgun (WGS) entry which is preliminary data.</text>
</comment>
<keyword evidence="3" id="KW-1003">Cell membrane</keyword>
<keyword evidence="6 7" id="KW-0472">Membrane</keyword>
<keyword evidence="4 7" id="KW-0812">Transmembrane</keyword>
<dbReference type="PROSITE" id="PS50928">
    <property type="entry name" value="ABC_TM1"/>
    <property type="match status" value="1"/>
</dbReference>
<feature type="transmembrane region" description="Helical" evidence="7">
    <location>
        <begin position="163"/>
        <end position="181"/>
    </location>
</feature>
<dbReference type="Pfam" id="PF00528">
    <property type="entry name" value="BPD_transp_1"/>
    <property type="match status" value="1"/>
</dbReference>
<evidence type="ECO:0000256" key="1">
    <source>
        <dbReference type="ARBA" id="ARBA00004651"/>
    </source>
</evidence>
<keyword evidence="2 7" id="KW-0813">Transport</keyword>
<feature type="transmembrane region" description="Helical" evidence="7">
    <location>
        <begin position="103"/>
        <end position="125"/>
    </location>
</feature>
<feature type="transmembrane region" description="Helical" evidence="7">
    <location>
        <begin position="259"/>
        <end position="279"/>
    </location>
</feature>
<feature type="domain" description="ABC transmembrane type-1" evidence="8">
    <location>
        <begin position="99"/>
        <end position="279"/>
    </location>
</feature>
<dbReference type="InterPro" id="IPR000515">
    <property type="entry name" value="MetI-like"/>
</dbReference>
<sequence length="294" mass="31616">MATNTFSEASPKEFPVVNPSATGTGRIRMNSRSRVVVTATQALVAVVVLLAWEFVPQIGSLSQWKLLDPYFISSPSRVGATLMNLLLGREGVPAVWGYLGPTFLASIIGLVIAMIVGGLMGLLLGSFEFAGAVFRPFVVALNAVPRIALIPIVVVLFGSGLQSSVVIAFMVVFFVALFNAYEGARTVEAHVRHNVRLLGASGWDLMWRVRFPYSLAWTLSSLPVAVSFAIVSVVTGEILTGVSGMGLLITAATNAADTSMTFAVIIVLSVCALLMLWIADAFKRRVLHWWIQSE</sequence>
<dbReference type="PANTHER" id="PTHR30151:SF20">
    <property type="entry name" value="ABC TRANSPORTER PERMEASE PROTEIN HI_0355-RELATED"/>
    <property type="match status" value="1"/>
</dbReference>
<dbReference type="Gene3D" id="1.10.3720.10">
    <property type="entry name" value="MetI-like"/>
    <property type="match status" value="1"/>
</dbReference>
<evidence type="ECO:0000256" key="5">
    <source>
        <dbReference type="ARBA" id="ARBA00022989"/>
    </source>
</evidence>
<accession>A0A5M3WCG1</accession>
<dbReference type="SUPFAM" id="SSF161098">
    <property type="entry name" value="MetI-like"/>
    <property type="match status" value="1"/>
</dbReference>
<comment type="similarity">
    <text evidence="7">Belongs to the binding-protein-dependent transport system permease family.</text>
</comment>
<dbReference type="AlphaFoldDB" id="A0A5M3WCG1"/>
<dbReference type="RefSeq" id="WP_155352274.1">
    <property type="nucleotide sequence ID" value="NZ_BAAAHL010000022.1"/>
</dbReference>
<reference evidence="9 10" key="1">
    <citation type="submission" date="2019-10" db="EMBL/GenBank/DDBJ databases">
        <title>Whole genome shotgun sequence of Acrocarpospora macrocephala NBRC 16266.</title>
        <authorList>
            <person name="Ichikawa N."/>
            <person name="Kimura A."/>
            <person name="Kitahashi Y."/>
            <person name="Komaki H."/>
            <person name="Oguchi A."/>
        </authorList>
    </citation>
    <scope>NUCLEOTIDE SEQUENCE [LARGE SCALE GENOMIC DNA]</scope>
    <source>
        <strain evidence="9 10">NBRC 16266</strain>
    </source>
</reference>
<evidence type="ECO:0000256" key="4">
    <source>
        <dbReference type="ARBA" id="ARBA00022692"/>
    </source>
</evidence>
<dbReference type="EMBL" id="BLAE01000003">
    <property type="protein sequence ID" value="GES06536.1"/>
    <property type="molecule type" value="Genomic_DNA"/>
</dbReference>
<keyword evidence="10" id="KW-1185">Reference proteome</keyword>
<dbReference type="Proteomes" id="UP000331127">
    <property type="component" value="Unassembled WGS sequence"/>
</dbReference>
<proteinExistence type="inferred from homology"/>